<dbReference type="OrthoDB" id="1156570at2"/>
<dbReference type="STRING" id="570521.SAMN04488508_103379"/>
<accession>A0A1M6EF10</accession>
<name>A0A1M6EF10_9FLAO</name>
<evidence type="ECO:0000313" key="2">
    <source>
        <dbReference type="EMBL" id="SHI84062.1"/>
    </source>
</evidence>
<sequence length="485" mass="54911">MKTFKIAHIFLVGVMLSLLSCEQPELLTDQVVQELSEKGSISLVLENQNKLSFINYDNDEVFILEESECSDCSVLDNIISLSKKELSEAEIFWALSKKGEEVPDFLKMNQNASKTVSKEQGWARSQVQTPVKMGFENNESSTIVACKNSKFTSGIVGGFLGDPEFIRLDKKPINYSSFKNDCSNLSDAMCQKGKRYRYSATFNNTKKWRGKICAKSVQNANNDHYLSNILCLDPPCSAYRGPKLYFEFEKDGVWKPIKTSIQEGIEIPANKRRTYGYYKNGTKKRSFRIRVKNAMGLDEFDFMMDKQPDEGPDPNPPGGGDNGDVIPDYISISNDAKIIVDFTNNPDDVPSPQISIDRNALKNNNPLYHYHDNEGNIILPENFCGIKIIGASSFTWFDQNNTVIKNHPVFNNVSNLYNYGEYNDYYALDGIEFRGPLDNCTDNDPNWYFEFPLIHIYGGESTNIDQAVKLVIEGVSEDSDIIFLE</sequence>
<dbReference type="Proteomes" id="UP000184432">
    <property type="component" value="Unassembled WGS sequence"/>
</dbReference>
<gene>
    <name evidence="2" type="ORF">SAMN04488508_103379</name>
</gene>
<feature type="region of interest" description="Disordered" evidence="1">
    <location>
        <begin position="304"/>
        <end position="325"/>
    </location>
</feature>
<proteinExistence type="predicted"/>
<reference evidence="3" key="1">
    <citation type="submission" date="2016-11" db="EMBL/GenBank/DDBJ databases">
        <authorList>
            <person name="Varghese N."/>
            <person name="Submissions S."/>
        </authorList>
    </citation>
    <scope>NUCLEOTIDE SEQUENCE [LARGE SCALE GENOMIC DNA]</scope>
    <source>
        <strain evidence="3">DSM 22623</strain>
    </source>
</reference>
<evidence type="ECO:0000313" key="3">
    <source>
        <dbReference type="Proteomes" id="UP000184432"/>
    </source>
</evidence>
<dbReference type="AlphaFoldDB" id="A0A1M6EF10"/>
<dbReference type="PROSITE" id="PS51257">
    <property type="entry name" value="PROKAR_LIPOPROTEIN"/>
    <property type="match status" value="1"/>
</dbReference>
<protein>
    <submittedName>
        <fullName evidence="2">Uncharacterized protein</fullName>
    </submittedName>
</protein>
<keyword evidence="3" id="KW-1185">Reference proteome</keyword>
<organism evidence="2 3">
    <name type="scientific">Aquimarina spongiae</name>
    <dbReference type="NCBI Taxonomy" id="570521"/>
    <lineage>
        <taxon>Bacteria</taxon>
        <taxon>Pseudomonadati</taxon>
        <taxon>Bacteroidota</taxon>
        <taxon>Flavobacteriia</taxon>
        <taxon>Flavobacteriales</taxon>
        <taxon>Flavobacteriaceae</taxon>
        <taxon>Aquimarina</taxon>
    </lineage>
</organism>
<dbReference type="RefSeq" id="WP_139241953.1">
    <property type="nucleotide sequence ID" value="NZ_FQYP01000003.1"/>
</dbReference>
<evidence type="ECO:0000256" key="1">
    <source>
        <dbReference type="SAM" id="MobiDB-lite"/>
    </source>
</evidence>
<dbReference type="EMBL" id="FQYP01000003">
    <property type="protein sequence ID" value="SHI84062.1"/>
    <property type="molecule type" value="Genomic_DNA"/>
</dbReference>